<dbReference type="AlphaFoldDB" id="A0A8H4Z164"/>
<dbReference type="Pfam" id="PF00023">
    <property type="entry name" value="Ank"/>
    <property type="match status" value="1"/>
</dbReference>
<dbReference type="PROSITE" id="PS50088">
    <property type="entry name" value="ANK_REPEAT"/>
    <property type="match status" value="4"/>
</dbReference>
<feature type="repeat" description="ANK" evidence="3">
    <location>
        <begin position="147"/>
        <end position="179"/>
    </location>
</feature>
<evidence type="ECO:0000313" key="4">
    <source>
        <dbReference type="EMBL" id="KAF5237706.1"/>
    </source>
</evidence>
<dbReference type="PANTHER" id="PTHR24193">
    <property type="entry name" value="ANKYRIN REPEAT PROTEIN"/>
    <property type="match status" value="1"/>
</dbReference>
<dbReference type="SUPFAM" id="SSF48403">
    <property type="entry name" value="Ankyrin repeat"/>
    <property type="match status" value="1"/>
</dbReference>
<feature type="repeat" description="ANK" evidence="3">
    <location>
        <begin position="309"/>
        <end position="347"/>
    </location>
</feature>
<dbReference type="PROSITE" id="PS50297">
    <property type="entry name" value="ANK_REP_REGION"/>
    <property type="match status" value="3"/>
</dbReference>
<evidence type="ECO:0000256" key="1">
    <source>
        <dbReference type="ARBA" id="ARBA00022737"/>
    </source>
</evidence>
<feature type="repeat" description="ANK" evidence="3">
    <location>
        <begin position="243"/>
        <end position="275"/>
    </location>
</feature>
<keyword evidence="1" id="KW-0677">Repeat</keyword>
<evidence type="ECO:0000256" key="3">
    <source>
        <dbReference type="PROSITE-ProRule" id="PRU00023"/>
    </source>
</evidence>
<dbReference type="PRINTS" id="PR01415">
    <property type="entry name" value="ANKYRIN"/>
</dbReference>
<name>A0A8H4Z164_9HYPO</name>
<dbReference type="GO" id="GO:0005634">
    <property type="term" value="C:nucleus"/>
    <property type="evidence" value="ECO:0007669"/>
    <property type="project" value="TreeGrafter"/>
</dbReference>
<evidence type="ECO:0008006" key="6">
    <source>
        <dbReference type="Google" id="ProtNLM"/>
    </source>
</evidence>
<proteinExistence type="predicted"/>
<reference evidence="4 5" key="1">
    <citation type="journal article" date="2020" name="BMC Genomics">
        <title>Correction to: Identification and distribution of gene clusters required for synthesis of sphingolipid metabolism inhibitors in diverse species of the filamentous fungus Fusarium.</title>
        <authorList>
            <person name="Kim H.S."/>
            <person name="Lohmar J.M."/>
            <person name="Busman M."/>
            <person name="Brown D.W."/>
            <person name="Naumann T.A."/>
            <person name="Divon H.H."/>
            <person name="Lysoe E."/>
            <person name="Uhlig S."/>
            <person name="Proctor R.H."/>
        </authorList>
    </citation>
    <scope>NUCLEOTIDE SEQUENCE [LARGE SCALE GENOMIC DNA]</scope>
    <source>
        <strain evidence="4 5">NRRL 25214</strain>
    </source>
</reference>
<dbReference type="SMART" id="SM00248">
    <property type="entry name" value="ANK"/>
    <property type="match status" value="6"/>
</dbReference>
<dbReference type="Pfam" id="PF12796">
    <property type="entry name" value="Ank_2"/>
    <property type="match status" value="1"/>
</dbReference>
<dbReference type="PANTHER" id="PTHR24193:SF121">
    <property type="entry name" value="ADA2A-CONTAINING COMPLEX COMPONENT 3, ISOFORM D"/>
    <property type="match status" value="1"/>
</dbReference>
<dbReference type="Gene3D" id="1.25.40.20">
    <property type="entry name" value="Ankyrin repeat-containing domain"/>
    <property type="match status" value="2"/>
</dbReference>
<dbReference type="GO" id="GO:0000976">
    <property type="term" value="F:transcription cis-regulatory region binding"/>
    <property type="evidence" value="ECO:0007669"/>
    <property type="project" value="TreeGrafter"/>
</dbReference>
<dbReference type="InterPro" id="IPR050663">
    <property type="entry name" value="Ankyrin-SOCS_Box"/>
</dbReference>
<comment type="caution">
    <text evidence="4">The sequence shown here is derived from an EMBL/GenBank/DDBJ whole genome shotgun (WGS) entry which is preliminary data.</text>
</comment>
<dbReference type="InterPro" id="IPR002110">
    <property type="entry name" value="Ankyrin_rpt"/>
</dbReference>
<keyword evidence="2 3" id="KW-0040">ANK repeat</keyword>
<dbReference type="Proteomes" id="UP000573603">
    <property type="component" value="Unassembled WGS sequence"/>
</dbReference>
<gene>
    <name evidence="4" type="ORF">FANTH_10733</name>
</gene>
<dbReference type="GO" id="GO:0045944">
    <property type="term" value="P:positive regulation of transcription by RNA polymerase II"/>
    <property type="evidence" value="ECO:0007669"/>
    <property type="project" value="TreeGrafter"/>
</dbReference>
<sequence>MSPQTSGVTGRPITFNNFPPEIIQCIIDKILDENSLHIEQSWEWDYWSEPEPEHNPLQVYVDDLNLAATCKGIRRLVTKQIYTRDVRENQSAALLVSAKRGEIAGVKQALDVGANIHSDDATETVTYYTTGPNAVKTGHRVPLHLDNQVTAIHWAAFNGHKDIVSLLLNHGANINHRVRIDAREGFTLPMLPADQQDQDCSVIDYYPFTFANRALAHNAFLGLRCLGSPQAVDNQYRFMKLEQGANPLYFAVEGGNIEIAEYIISAGAEFTTHTGTGLNALHQAVSNGDVSMAKCLLTEGIDPNSTDPFGKTPLHFINSSLDGMVHPAVKLIKTLVDHGADINRWDRLGNTPLITYLQEFERNDSVIAELIRQGAHIYQGFYSGLEVPPNELSQEIYSAMTYIGFVGPGCEPVPLPPNHHTGLLWSQTREAIYRHFYRLIHQTDTVPERLVGLSPRQWEEYWEKRPFVYVDAPLLGNLIHSSLDD</sequence>
<feature type="repeat" description="ANK" evidence="3">
    <location>
        <begin position="276"/>
        <end position="308"/>
    </location>
</feature>
<dbReference type="EMBL" id="JABEVY010000302">
    <property type="protein sequence ID" value="KAF5237706.1"/>
    <property type="molecule type" value="Genomic_DNA"/>
</dbReference>
<evidence type="ECO:0000256" key="2">
    <source>
        <dbReference type="ARBA" id="ARBA00023043"/>
    </source>
</evidence>
<dbReference type="InterPro" id="IPR036770">
    <property type="entry name" value="Ankyrin_rpt-contain_sf"/>
</dbReference>
<accession>A0A8H4Z164</accession>
<keyword evidence="5" id="KW-1185">Reference proteome</keyword>
<organism evidence="4 5">
    <name type="scientific">Fusarium anthophilum</name>
    <dbReference type="NCBI Taxonomy" id="48485"/>
    <lineage>
        <taxon>Eukaryota</taxon>
        <taxon>Fungi</taxon>
        <taxon>Dikarya</taxon>
        <taxon>Ascomycota</taxon>
        <taxon>Pezizomycotina</taxon>
        <taxon>Sordariomycetes</taxon>
        <taxon>Hypocreomycetidae</taxon>
        <taxon>Hypocreales</taxon>
        <taxon>Nectriaceae</taxon>
        <taxon>Fusarium</taxon>
        <taxon>Fusarium fujikuroi species complex</taxon>
    </lineage>
</organism>
<protein>
    <recommendedName>
        <fullName evidence="6">Ankyrin</fullName>
    </recommendedName>
</protein>
<evidence type="ECO:0000313" key="5">
    <source>
        <dbReference type="Proteomes" id="UP000573603"/>
    </source>
</evidence>